<dbReference type="STRING" id="1278819.BHE19_16645"/>
<keyword evidence="5" id="KW-1185">Reference proteome</keyword>
<feature type="transmembrane region" description="Helical" evidence="1">
    <location>
        <begin position="140"/>
        <end position="160"/>
    </location>
</feature>
<dbReference type="EMBL" id="MIKE01000026">
    <property type="protein sequence ID" value="OHT43964.1"/>
    <property type="molecule type" value="Genomic_DNA"/>
</dbReference>
<reference evidence="4" key="2">
    <citation type="submission" date="2016-09" db="EMBL/GenBank/DDBJ databases">
        <authorList>
            <person name="Chen S."/>
            <person name="Walker E."/>
        </authorList>
    </citation>
    <scope>NUCLEOTIDE SEQUENCE [LARGE SCALE GENOMIC DNA]</scope>
    <source>
        <strain evidence="4">MSU</strain>
    </source>
</reference>
<evidence type="ECO:0008006" key="6">
    <source>
        <dbReference type="Google" id="ProtNLM"/>
    </source>
</evidence>
<dbReference type="Proteomes" id="UP000180252">
    <property type="component" value="Unassembled WGS sequence"/>
</dbReference>
<dbReference type="AlphaFoldDB" id="A0A1S1J347"/>
<feature type="transmembrane region" description="Helical" evidence="1">
    <location>
        <begin position="172"/>
        <end position="190"/>
    </location>
</feature>
<dbReference type="EMBL" id="MUHG01000003">
    <property type="protein sequence ID" value="OXB21522.1"/>
    <property type="molecule type" value="Genomic_DNA"/>
</dbReference>
<evidence type="ECO:0000313" key="4">
    <source>
        <dbReference type="Proteomes" id="UP000180252"/>
    </source>
</evidence>
<reference evidence="2" key="1">
    <citation type="submission" date="2016-09" db="EMBL/GenBank/DDBJ databases">
        <authorList>
            <person name="Capua I."/>
            <person name="De Benedictis P."/>
            <person name="Joannis T."/>
            <person name="Lombin L.H."/>
            <person name="Cattoli G."/>
        </authorList>
    </citation>
    <scope>NUCLEOTIDE SEQUENCE [LARGE SCALE GENOMIC DNA]</scope>
    <source>
        <strain evidence="2">MSU</strain>
    </source>
</reference>
<evidence type="ECO:0000313" key="5">
    <source>
        <dbReference type="Proteomes" id="UP000198319"/>
    </source>
</evidence>
<name>A0A1S1J347_9FLAO</name>
<keyword evidence="1" id="KW-0472">Membrane</keyword>
<sequence>MTTNQKTARIAGLLYLAVVLTGIFSLAYVPSKLIVWDNLATTYHNIKASELLFRLGIIAGLSCYLFFLFLVLQLYKLFEPVDNGCAKVMALLAILSVPIYFLNAQNQFNVLSLLTDNSIGISLEQIKSQVMLNLNQYDNGMRIVHIFSGLWLFPFGYLVYKSRFLPKFFGILLMMGCFGYLINFLGNTLIADYSTLGVSKYISMPATFGEIGICLWLLAIGVKEK</sequence>
<keyword evidence="1" id="KW-1133">Transmembrane helix</keyword>
<reference evidence="3 5" key="3">
    <citation type="submission" date="2016-11" db="EMBL/GenBank/DDBJ databases">
        <title>Whole genomes of Flavobacteriaceae.</title>
        <authorList>
            <person name="Stine C."/>
            <person name="Li C."/>
            <person name="Tadesse D."/>
        </authorList>
    </citation>
    <scope>NUCLEOTIDE SEQUENCE [LARGE SCALE GENOMIC DNA]</scope>
    <source>
        <strain evidence="3 5">ATCC BAA-2541</strain>
    </source>
</reference>
<protein>
    <recommendedName>
        <fullName evidence="6">DUF4386 domain-containing protein</fullName>
    </recommendedName>
</protein>
<dbReference type="Proteomes" id="UP000198319">
    <property type="component" value="Unassembled WGS sequence"/>
</dbReference>
<comment type="caution">
    <text evidence="2">The sequence shown here is derived from an EMBL/GenBank/DDBJ whole genome shotgun (WGS) entry which is preliminary data.</text>
</comment>
<dbReference type="OrthoDB" id="1160166at2"/>
<dbReference type="InterPro" id="IPR025495">
    <property type="entry name" value="DUF4386"/>
</dbReference>
<proteinExistence type="predicted"/>
<gene>
    <name evidence="3" type="ORF">B0A71_03175</name>
    <name evidence="2" type="ORF">BHE19_16645</name>
</gene>
<feature type="transmembrane region" description="Helical" evidence="1">
    <location>
        <begin position="202"/>
        <end position="222"/>
    </location>
</feature>
<accession>A0A1S1J347</accession>
<dbReference type="Pfam" id="PF14329">
    <property type="entry name" value="DUF4386"/>
    <property type="match status" value="1"/>
</dbReference>
<keyword evidence="1" id="KW-0812">Transmembrane</keyword>
<feature type="transmembrane region" description="Helical" evidence="1">
    <location>
        <begin position="12"/>
        <end position="31"/>
    </location>
</feature>
<feature type="transmembrane region" description="Helical" evidence="1">
    <location>
        <begin position="84"/>
        <end position="102"/>
    </location>
</feature>
<dbReference type="RefSeq" id="WP_070908379.1">
    <property type="nucleotide sequence ID" value="NZ_JASTTY010000008.1"/>
</dbReference>
<evidence type="ECO:0000313" key="2">
    <source>
        <dbReference type="EMBL" id="OHT43964.1"/>
    </source>
</evidence>
<evidence type="ECO:0000256" key="1">
    <source>
        <dbReference type="SAM" id="Phobius"/>
    </source>
</evidence>
<feature type="transmembrane region" description="Helical" evidence="1">
    <location>
        <begin position="51"/>
        <end position="72"/>
    </location>
</feature>
<evidence type="ECO:0000313" key="3">
    <source>
        <dbReference type="EMBL" id="OXB21522.1"/>
    </source>
</evidence>
<organism evidence="2 4">
    <name type="scientific">Flavobacterium tructae</name>
    <dbReference type="NCBI Taxonomy" id="1114873"/>
    <lineage>
        <taxon>Bacteria</taxon>
        <taxon>Pseudomonadati</taxon>
        <taxon>Bacteroidota</taxon>
        <taxon>Flavobacteriia</taxon>
        <taxon>Flavobacteriales</taxon>
        <taxon>Flavobacteriaceae</taxon>
        <taxon>Flavobacterium</taxon>
    </lineage>
</organism>